<evidence type="ECO:0000256" key="1">
    <source>
        <dbReference type="SAM" id="Phobius"/>
    </source>
</evidence>
<feature type="transmembrane region" description="Helical" evidence="1">
    <location>
        <begin position="40"/>
        <end position="63"/>
    </location>
</feature>
<dbReference type="EMBL" id="MN739467">
    <property type="protein sequence ID" value="QHT06242.1"/>
    <property type="molecule type" value="Genomic_DNA"/>
</dbReference>
<evidence type="ECO:0000313" key="2">
    <source>
        <dbReference type="EMBL" id="QHT06242.1"/>
    </source>
</evidence>
<accession>A0A6C0CQ33</accession>
<sequence length="73" mass="8327">MEGRIADACVTILKREDVKNELKGLLSPLIDLILVDIYPYIYLSLIFVIISFLLHLGIFVLLLKNKSFFSKVS</sequence>
<keyword evidence="1" id="KW-0812">Transmembrane</keyword>
<keyword evidence="1" id="KW-0472">Membrane</keyword>
<reference evidence="2" key="1">
    <citation type="journal article" date="2020" name="Nature">
        <title>Giant virus diversity and host interactions through global metagenomics.</title>
        <authorList>
            <person name="Schulz F."/>
            <person name="Roux S."/>
            <person name="Paez-Espino D."/>
            <person name="Jungbluth S."/>
            <person name="Walsh D.A."/>
            <person name="Denef V.J."/>
            <person name="McMahon K.D."/>
            <person name="Konstantinidis K.T."/>
            <person name="Eloe-Fadrosh E.A."/>
            <person name="Kyrpides N.C."/>
            <person name="Woyke T."/>
        </authorList>
    </citation>
    <scope>NUCLEOTIDE SEQUENCE</scope>
    <source>
        <strain evidence="2">GVMAG-M-3300021425-30</strain>
    </source>
</reference>
<organism evidence="2">
    <name type="scientific">viral metagenome</name>
    <dbReference type="NCBI Taxonomy" id="1070528"/>
    <lineage>
        <taxon>unclassified sequences</taxon>
        <taxon>metagenomes</taxon>
        <taxon>organismal metagenomes</taxon>
    </lineage>
</organism>
<proteinExistence type="predicted"/>
<name>A0A6C0CQ33_9ZZZZ</name>
<keyword evidence="1" id="KW-1133">Transmembrane helix</keyword>
<dbReference type="AlphaFoldDB" id="A0A6C0CQ33"/>
<protein>
    <submittedName>
        <fullName evidence="2">Uncharacterized protein</fullName>
    </submittedName>
</protein>